<name>A0AAD7R8J7_9TELE</name>
<gene>
    <name evidence="1" type="ORF">AAFF_G00302430</name>
</gene>
<comment type="caution">
    <text evidence="1">The sequence shown here is derived from an EMBL/GenBank/DDBJ whole genome shotgun (WGS) entry which is preliminary data.</text>
</comment>
<dbReference type="Proteomes" id="UP001221898">
    <property type="component" value="Unassembled WGS sequence"/>
</dbReference>
<reference evidence="1" key="1">
    <citation type="journal article" date="2023" name="Science">
        <title>Genome structures resolve the early diversification of teleost fishes.</title>
        <authorList>
            <person name="Parey E."/>
            <person name="Louis A."/>
            <person name="Montfort J."/>
            <person name="Bouchez O."/>
            <person name="Roques C."/>
            <person name="Iampietro C."/>
            <person name="Lluch J."/>
            <person name="Castinel A."/>
            <person name="Donnadieu C."/>
            <person name="Desvignes T."/>
            <person name="Floi Bucao C."/>
            <person name="Jouanno E."/>
            <person name="Wen M."/>
            <person name="Mejri S."/>
            <person name="Dirks R."/>
            <person name="Jansen H."/>
            <person name="Henkel C."/>
            <person name="Chen W.J."/>
            <person name="Zahm M."/>
            <person name="Cabau C."/>
            <person name="Klopp C."/>
            <person name="Thompson A.W."/>
            <person name="Robinson-Rechavi M."/>
            <person name="Braasch I."/>
            <person name="Lecointre G."/>
            <person name="Bobe J."/>
            <person name="Postlethwait J.H."/>
            <person name="Berthelot C."/>
            <person name="Roest Crollius H."/>
            <person name="Guiguen Y."/>
        </authorList>
    </citation>
    <scope>NUCLEOTIDE SEQUENCE</scope>
    <source>
        <strain evidence="1">NC1722</strain>
    </source>
</reference>
<evidence type="ECO:0000313" key="2">
    <source>
        <dbReference type="Proteomes" id="UP001221898"/>
    </source>
</evidence>
<protein>
    <submittedName>
        <fullName evidence="1">Uncharacterized protein</fullName>
    </submittedName>
</protein>
<accession>A0AAD7R8J7</accession>
<evidence type="ECO:0000313" key="1">
    <source>
        <dbReference type="EMBL" id="KAJ8371773.1"/>
    </source>
</evidence>
<keyword evidence="2" id="KW-1185">Reference proteome</keyword>
<dbReference type="EMBL" id="JAINUG010000432">
    <property type="protein sequence ID" value="KAJ8371773.1"/>
    <property type="molecule type" value="Genomic_DNA"/>
</dbReference>
<organism evidence="1 2">
    <name type="scientific">Aldrovandia affinis</name>
    <dbReference type="NCBI Taxonomy" id="143900"/>
    <lineage>
        <taxon>Eukaryota</taxon>
        <taxon>Metazoa</taxon>
        <taxon>Chordata</taxon>
        <taxon>Craniata</taxon>
        <taxon>Vertebrata</taxon>
        <taxon>Euteleostomi</taxon>
        <taxon>Actinopterygii</taxon>
        <taxon>Neopterygii</taxon>
        <taxon>Teleostei</taxon>
        <taxon>Notacanthiformes</taxon>
        <taxon>Halosauridae</taxon>
        <taxon>Aldrovandia</taxon>
    </lineage>
</organism>
<dbReference type="AlphaFoldDB" id="A0AAD7R8J7"/>
<proteinExistence type="predicted"/>
<sequence length="73" mass="7799">MDLNATSLIKVSSQTVTEQIPEASARSVPLARSPFRGDSGYLAQPRSISVRVTEQIPRGQRSVCSAGSVTVPR</sequence>